<dbReference type="EMBL" id="JAENHO010000027">
    <property type="protein sequence ID" value="MBL7262175.1"/>
    <property type="molecule type" value="Genomic_DNA"/>
</dbReference>
<protein>
    <submittedName>
        <fullName evidence="6">FAD-dependent oxidoreductase</fullName>
    </submittedName>
</protein>
<evidence type="ECO:0000256" key="2">
    <source>
        <dbReference type="ARBA" id="ARBA00022630"/>
    </source>
</evidence>
<accession>A0ABS1W609</accession>
<dbReference type="Gene3D" id="3.50.50.100">
    <property type="match status" value="1"/>
</dbReference>
<keyword evidence="4" id="KW-0560">Oxidoreductase</keyword>
<comment type="similarity">
    <text evidence="1">Belongs to the FAD-dependent oxidoreductase family.</text>
</comment>
<dbReference type="PRINTS" id="PR00368">
    <property type="entry name" value="FADPNR"/>
</dbReference>
<name>A0ABS1W609_9ACTN</name>
<organism evidence="6 7">
    <name type="scientific">Paractinoplanes lichenicola</name>
    <dbReference type="NCBI Taxonomy" id="2802976"/>
    <lineage>
        <taxon>Bacteria</taxon>
        <taxon>Bacillati</taxon>
        <taxon>Actinomycetota</taxon>
        <taxon>Actinomycetes</taxon>
        <taxon>Micromonosporales</taxon>
        <taxon>Micromonosporaceae</taxon>
        <taxon>Paractinoplanes</taxon>
    </lineage>
</organism>
<dbReference type="PANTHER" id="PTHR43735">
    <property type="entry name" value="APOPTOSIS-INDUCING FACTOR 1"/>
    <property type="match status" value="1"/>
</dbReference>
<dbReference type="PANTHER" id="PTHR43735:SF3">
    <property type="entry name" value="FERROPTOSIS SUPPRESSOR PROTEIN 1"/>
    <property type="match status" value="1"/>
</dbReference>
<gene>
    <name evidence="6" type="ORF">JKJ07_48685</name>
</gene>
<evidence type="ECO:0000256" key="4">
    <source>
        <dbReference type="ARBA" id="ARBA00023002"/>
    </source>
</evidence>
<evidence type="ECO:0000256" key="3">
    <source>
        <dbReference type="ARBA" id="ARBA00022827"/>
    </source>
</evidence>
<evidence type="ECO:0000313" key="6">
    <source>
        <dbReference type="EMBL" id="MBL7262175.1"/>
    </source>
</evidence>
<reference evidence="6 7" key="1">
    <citation type="submission" date="2021-01" db="EMBL/GenBank/DDBJ databases">
        <title>Actinoplanes sp. nov. LDG1-01 isolated from lichen.</title>
        <authorList>
            <person name="Saeng-In P."/>
            <person name="Phongsopitanun W."/>
            <person name="Kanchanasin P."/>
            <person name="Yuki M."/>
            <person name="Kudo T."/>
            <person name="Ohkuma M."/>
            <person name="Tanasupawat S."/>
        </authorList>
    </citation>
    <scope>NUCLEOTIDE SEQUENCE [LARGE SCALE GENOMIC DNA]</scope>
    <source>
        <strain evidence="6 7">LDG1-01</strain>
    </source>
</reference>
<evidence type="ECO:0000259" key="5">
    <source>
        <dbReference type="Pfam" id="PF07992"/>
    </source>
</evidence>
<dbReference type="RefSeq" id="WP_203078720.1">
    <property type="nucleotide sequence ID" value="NZ_JAENHO010000027.1"/>
</dbReference>
<dbReference type="InterPro" id="IPR023753">
    <property type="entry name" value="FAD/NAD-binding_dom"/>
</dbReference>
<sequence>MTTNVIVVGGGYGGITVAKALDDVARVTLIEPKATFVHNVAALRAVIDPAWAEKIFLPYGGMLVNGVVRRDRAVRVTERTVELESGESLNADYVVLATGSSYPFPAKTAQEGPAHFRQLHGELAAAATVLLIGAGPVGLEFAGEIKAAWPEKHVIVVDRGTELMPGDYPDEFRRQLREQIDELGIDLRLGTTANGVAADLTLVCHGASVDRSYLAGSGDRIEVTPELRVRGSATLFAIGDVTALPEQKMARLAQMHAGVVAANIRSLIAGGEAEHTYAPQPDAIVLPLGPKGGVTYAPEVGVLGAAESAAIKDGFYLDQYRELLGAMDT</sequence>
<proteinExistence type="inferred from homology"/>
<keyword evidence="7" id="KW-1185">Reference proteome</keyword>
<dbReference type="InterPro" id="IPR036188">
    <property type="entry name" value="FAD/NAD-bd_sf"/>
</dbReference>
<keyword evidence="3" id="KW-0274">FAD</keyword>
<comment type="caution">
    <text evidence="6">The sequence shown here is derived from an EMBL/GenBank/DDBJ whole genome shotgun (WGS) entry which is preliminary data.</text>
</comment>
<evidence type="ECO:0000256" key="1">
    <source>
        <dbReference type="ARBA" id="ARBA00006442"/>
    </source>
</evidence>
<keyword evidence="2" id="KW-0285">Flavoprotein</keyword>
<dbReference type="SUPFAM" id="SSF51905">
    <property type="entry name" value="FAD/NAD(P)-binding domain"/>
    <property type="match status" value="2"/>
</dbReference>
<evidence type="ECO:0000313" key="7">
    <source>
        <dbReference type="Proteomes" id="UP000598996"/>
    </source>
</evidence>
<feature type="domain" description="FAD/NAD(P)-binding" evidence="5">
    <location>
        <begin position="4"/>
        <end position="247"/>
    </location>
</feature>
<dbReference type="Proteomes" id="UP000598996">
    <property type="component" value="Unassembled WGS sequence"/>
</dbReference>
<dbReference type="Pfam" id="PF07992">
    <property type="entry name" value="Pyr_redox_2"/>
    <property type="match status" value="1"/>
</dbReference>